<sequence length="157" mass="17599">MTDLLPTADVVDVKTATGTVTLREFIAGSLGSSPIWIKALFAVRIVVAKALRLDTAWVPPQPRLRPETVSFTPGDPAAFFEVVRGEEDHYLLLKVTDNHLIGYLAYITDDASPDRNFKVVTLVHYLRPVGRFYYTAISPFHHLVIHNMIRSGLRANR</sequence>
<dbReference type="KEGG" id="kqi:F1D05_17200"/>
<dbReference type="EMBL" id="CP043661">
    <property type="protein sequence ID" value="QNE22976.1"/>
    <property type="molecule type" value="Genomic_DNA"/>
</dbReference>
<organism evidence="1 2">
    <name type="scientific">Kribbella qitaiheensis</name>
    <dbReference type="NCBI Taxonomy" id="1544730"/>
    <lineage>
        <taxon>Bacteria</taxon>
        <taxon>Bacillati</taxon>
        <taxon>Actinomycetota</taxon>
        <taxon>Actinomycetes</taxon>
        <taxon>Propionibacteriales</taxon>
        <taxon>Kribbellaceae</taxon>
        <taxon>Kribbella</taxon>
    </lineage>
</organism>
<evidence type="ECO:0000313" key="1">
    <source>
        <dbReference type="EMBL" id="QNE22976.1"/>
    </source>
</evidence>
<name>A0A7G6X9R1_9ACTN</name>
<dbReference type="AlphaFoldDB" id="A0A7G6X9R1"/>
<keyword evidence="2" id="KW-1185">Reference proteome</keyword>
<protein>
    <submittedName>
        <fullName evidence="1">DUF2867 domain-containing protein</fullName>
    </submittedName>
</protein>
<dbReference type="Proteomes" id="UP000515563">
    <property type="component" value="Chromosome"/>
</dbReference>
<reference evidence="2" key="1">
    <citation type="submission" date="2019-09" db="EMBL/GenBank/DDBJ databases">
        <title>Antimicrobial potential of Antarctic Bacteria.</title>
        <authorList>
            <person name="Benaud N."/>
            <person name="Edwards R.J."/>
            <person name="Ferrari B.C."/>
        </authorList>
    </citation>
    <scope>NUCLEOTIDE SEQUENCE [LARGE SCALE GENOMIC DNA]</scope>
    <source>
        <strain evidence="2">SPB151</strain>
    </source>
</reference>
<reference evidence="1 2" key="2">
    <citation type="journal article" date="2020" name="Microbiol. Resour. Announc.">
        <title>Antarctic desert soil bacteria exhibit high novel natural product potential, evaluated through long-read genome sequencing and comparative genomics.</title>
        <authorList>
            <person name="Benaud N."/>
            <person name="Edwards R.J."/>
            <person name="Amos T.G."/>
            <person name="D'Agostino P.M."/>
            <person name="Gutierrez-Chavez C."/>
            <person name="Montgomery K."/>
            <person name="Nicetic I."/>
            <person name="Ferrari B.C."/>
        </authorList>
    </citation>
    <scope>NUCLEOTIDE SEQUENCE [LARGE SCALE GENOMIC DNA]</scope>
    <source>
        <strain evidence="1 2">SPB151</strain>
    </source>
</reference>
<accession>A0A7G6X9R1</accession>
<gene>
    <name evidence="1" type="ORF">F1D05_17200</name>
</gene>
<dbReference type="Pfam" id="PF11066">
    <property type="entry name" value="DUF2867"/>
    <property type="match status" value="1"/>
</dbReference>
<evidence type="ECO:0000313" key="2">
    <source>
        <dbReference type="Proteomes" id="UP000515563"/>
    </source>
</evidence>
<proteinExistence type="predicted"/>
<dbReference type="InterPro" id="IPR021295">
    <property type="entry name" value="DUF2867"/>
</dbReference>